<gene>
    <name evidence="4" type="ORF">N1F79_17740</name>
</gene>
<dbReference type="EMBL" id="JAODOP010000004">
    <property type="protein sequence ID" value="MEF3834979.1"/>
    <property type="molecule type" value="Genomic_DNA"/>
</dbReference>
<evidence type="ECO:0000256" key="1">
    <source>
        <dbReference type="ARBA" id="ARBA00022801"/>
    </source>
</evidence>
<reference evidence="4 5" key="1">
    <citation type="submission" date="2022-09" db="EMBL/GenBank/DDBJ databases">
        <title>Genome sequencing of Flavivirga sp. MEBiC05379.</title>
        <authorList>
            <person name="Oh H.-M."/>
            <person name="Kwon K.K."/>
            <person name="Park M.J."/>
            <person name="Yang S.-H."/>
        </authorList>
    </citation>
    <scope>NUCLEOTIDE SEQUENCE [LARGE SCALE GENOMIC DNA]</scope>
    <source>
        <strain evidence="4 5">MEBiC05379</strain>
    </source>
</reference>
<dbReference type="InterPro" id="IPR008928">
    <property type="entry name" value="6-hairpin_glycosidase_sf"/>
</dbReference>
<dbReference type="SUPFAM" id="SSF48208">
    <property type="entry name" value="Six-hairpin glycosidases"/>
    <property type="match status" value="1"/>
</dbReference>
<dbReference type="GO" id="GO:0016787">
    <property type="term" value="F:hydrolase activity"/>
    <property type="evidence" value="ECO:0007669"/>
    <property type="project" value="UniProtKB-KW"/>
</dbReference>
<protein>
    <submittedName>
        <fullName evidence="4">Glycoside hydrolase family 88 protein</fullName>
    </submittedName>
</protein>
<accession>A0ABU7XW65</accession>
<organism evidence="4 5">
    <name type="scientific">Flavivirga spongiicola</name>
    <dbReference type="NCBI Taxonomy" id="421621"/>
    <lineage>
        <taxon>Bacteria</taxon>
        <taxon>Pseudomonadati</taxon>
        <taxon>Bacteroidota</taxon>
        <taxon>Flavobacteriia</taxon>
        <taxon>Flavobacteriales</taxon>
        <taxon>Flavobacteriaceae</taxon>
        <taxon>Flavivirga</taxon>
    </lineage>
</organism>
<dbReference type="PANTHER" id="PTHR36845">
    <property type="entry name" value="HYDROLASE, PUTATIVE (AFU_ORTHOLOGUE AFUA_7G05090)-RELATED"/>
    <property type="match status" value="1"/>
</dbReference>
<dbReference type="InterPro" id="IPR012341">
    <property type="entry name" value="6hp_glycosidase-like_sf"/>
</dbReference>
<dbReference type="InterPro" id="IPR052369">
    <property type="entry name" value="UG_Glycosaminoglycan_Hydrolase"/>
</dbReference>
<feature type="signal peptide" evidence="3">
    <location>
        <begin position="1"/>
        <end position="19"/>
    </location>
</feature>
<dbReference type="RefSeq" id="WP_303307282.1">
    <property type="nucleotide sequence ID" value="NZ_JAODOP010000004.1"/>
</dbReference>
<feature type="chain" id="PRO_5046787627" evidence="3">
    <location>
        <begin position="20"/>
        <end position="401"/>
    </location>
</feature>
<evidence type="ECO:0000256" key="3">
    <source>
        <dbReference type="SAM" id="SignalP"/>
    </source>
</evidence>
<keyword evidence="5" id="KW-1185">Reference proteome</keyword>
<dbReference type="InterPro" id="IPR010905">
    <property type="entry name" value="Glyco_hydro_88"/>
</dbReference>
<dbReference type="Pfam" id="PF07470">
    <property type="entry name" value="Glyco_hydro_88"/>
    <property type="match status" value="1"/>
</dbReference>
<dbReference type="Gene3D" id="1.50.10.10">
    <property type="match status" value="1"/>
</dbReference>
<comment type="similarity">
    <text evidence="2">Belongs to the glycosyl hydrolase 88 family.</text>
</comment>
<evidence type="ECO:0000256" key="2">
    <source>
        <dbReference type="ARBA" id="ARBA00038358"/>
    </source>
</evidence>
<proteinExistence type="inferred from homology"/>
<comment type="caution">
    <text evidence="4">The sequence shown here is derived from an EMBL/GenBank/DDBJ whole genome shotgun (WGS) entry which is preliminary data.</text>
</comment>
<keyword evidence="1 4" id="KW-0378">Hydrolase</keyword>
<sequence length="401" mass="45995">MLKYYRSIAALILIGLLMACQSKKQTNYSETDWLTKSVTTAKEQLKLATAAYEPGKNPRSIWPSGETRIAPTRDWTTGFFPGSLWYMFEISKDDFFKEQANKFTTALDTIQYFTHTHDLGFMLYTSFGNGYRLTGNNDYKTVLLNGAKTLSGRFSKTVGCIKSWDFAPYNFPVIVDNMMNLELLMWASKNANNNTYKQMALSHSDTTLANHFRADNSSYHVVNYNSETGEIIKKMTHQGYADESSWARGQAWGLYGYTMMYRETQKKEYLEQAKKIAAFIMNHPRLPKDKIPYWDFDSPRIPHAYRDVSASTIMASALLKLSTIVDDGDKYFSHAEAILKNLSNEQYLAKIGENANFILKHSTGHLPNYSEIDTPINYADYYFLEALIRYADITNRDLSKI</sequence>
<evidence type="ECO:0000313" key="5">
    <source>
        <dbReference type="Proteomes" id="UP001337305"/>
    </source>
</evidence>
<dbReference type="PANTHER" id="PTHR36845:SF1">
    <property type="entry name" value="HYDROLASE, PUTATIVE (AFU_ORTHOLOGUE AFUA_7G05090)-RELATED"/>
    <property type="match status" value="1"/>
</dbReference>
<evidence type="ECO:0000313" key="4">
    <source>
        <dbReference type="EMBL" id="MEF3834979.1"/>
    </source>
</evidence>
<keyword evidence="3" id="KW-0732">Signal</keyword>
<dbReference type="PROSITE" id="PS51257">
    <property type="entry name" value="PROKAR_LIPOPROTEIN"/>
    <property type="match status" value="1"/>
</dbReference>
<name>A0ABU7XW65_9FLAO</name>
<dbReference type="Proteomes" id="UP001337305">
    <property type="component" value="Unassembled WGS sequence"/>
</dbReference>